<evidence type="ECO:0000256" key="8">
    <source>
        <dbReference type="ARBA" id="ARBA00023098"/>
    </source>
</evidence>
<evidence type="ECO:0000256" key="6">
    <source>
        <dbReference type="ARBA" id="ARBA00022679"/>
    </source>
</evidence>
<feature type="domain" description="O-acyltransferase WSD1-like N-terminal" evidence="11">
    <location>
        <begin position="77"/>
        <end position="299"/>
    </location>
</feature>
<evidence type="ECO:0000256" key="3">
    <source>
        <dbReference type="ARBA" id="ARBA00009587"/>
    </source>
</evidence>
<dbReference type="GO" id="GO:0019432">
    <property type="term" value="P:triglyceride biosynthetic process"/>
    <property type="evidence" value="ECO:0007669"/>
    <property type="project" value="UniProtKB-UniPathway"/>
</dbReference>
<dbReference type="SUPFAM" id="SSF52777">
    <property type="entry name" value="CoA-dependent acyltransferases"/>
    <property type="match status" value="1"/>
</dbReference>
<comment type="similarity">
    <text evidence="3">Belongs to the long-chain O-acyltransferase family.</text>
</comment>
<evidence type="ECO:0000313" key="13">
    <source>
        <dbReference type="EMBL" id="ORC05899.1"/>
    </source>
</evidence>
<dbReference type="PANTHER" id="PTHR31650:SF1">
    <property type="entry name" value="WAX ESTER SYNTHASE_DIACYLGLYCEROL ACYLTRANSFERASE 4-RELATED"/>
    <property type="match status" value="1"/>
</dbReference>
<dbReference type="Pfam" id="PF06974">
    <property type="entry name" value="WS_DGAT_C"/>
    <property type="match status" value="1"/>
</dbReference>
<dbReference type="InterPro" id="IPR023213">
    <property type="entry name" value="CAT-like_dom_sf"/>
</dbReference>
<evidence type="ECO:0000256" key="10">
    <source>
        <dbReference type="ARBA" id="ARBA00048109"/>
    </source>
</evidence>
<dbReference type="UniPathway" id="UPA00282"/>
<evidence type="ECO:0000256" key="9">
    <source>
        <dbReference type="ARBA" id="ARBA00023315"/>
    </source>
</evidence>
<keyword evidence="6" id="KW-0808">Transferase</keyword>
<evidence type="ECO:0000256" key="7">
    <source>
        <dbReference type="ARBA" id="ARBA00022798"/>
    </source>
</evidence>
<dbReference type="Pfam" id="PF03007">
    <property type="entry name" value="WS_DGAT_cat"/>
    <property type="match status" value="1"/>
</dbReference>
<evidence type="ECO:0000259" key="12">
    <source>
        <dbReference type="Pfam" id="PF06974"/>
    </source>
</evidence>
<dbReference type="InterPro" id="IPR045034">
    <property type="entry name" value="O-acyltransferase_WSD1-like"/>
</dbReference>
<dbReference type="EMBL" id="MWQA01000001">
    <property type="protein sequence ID" value="ORC05899.1"/>
    <property type="molecule type" value="Genomic_DNA"/>
</dbReference>
<dbReference type="InterPro" id="IPR004255">
    <property type="entry name" value="O-acyltransferase_WSD1_N"/>
</dbReference>
<evidence type="ECO:0000259" key="11">
    <source>
        <dbReference type="Pfam" id="PF03007"/>
    </source>
</evidence>
<evidence type="ECO:0000313" key="14">
    <source>
        <dbReference type="Proteomes" id="UP000192335"/>
    </source>
</evidence>
<reference evidence="13 14" key="1">
    <citation type="submission" date="2017-02" db="EMBL/GenBank/DDBJ databases">
        <title>Mycobacterium kansasii genomes.</title>
        <authorList>
            <person name="Borowka P."/>
            <person name="Strapagiel D."/>
            <person name="Marciniak B."/>
            <person name="Lach J."/>
            <person name="Bakula Z."/>
            <person name="Van Ingen J."/>
            <person name="Safianowska A."/>
            <person name="Brzostek A."/>
            <person name="Dziadek J."/>
            <person name="Jagielski T."/>
        </authorList>
    </citation>
    <scope>NUCLEOTIDE SEQUENCE [LARGE SCALE GENOMIC DNA]</scope>
    <source>
        <strain evidence="13 14">12MK</strain>
    </source>
</reference>
<keyword evidence="5" id="KW-0444">Lipid biosynthesis</keyword>
<organism evidence="13 14">
    <name type="scientific">Mycobacterium persicum</name>
    <dbReference type="NCBI Taxonomy" id="1487726"/>
    <lineage>
        <taxon>Bacteria</taxon>
        <taxon>Bacillati</taxon>
        <taxon>Actinomycetota</taxon>
        <taxon>Actinomycetes</taxon>
        <taxon>Mycobacteriales</taxon>
        <taxon>Mycobacteriaceae</taxon>
        <taxon>Mycobacterium</taxon>
    </lineage>
</organism>
<name>A0A8E2LM01_9MYCO</name>
<keyword evidence="9" id="KW-0012">Acyltransferase</keyword>
<comment type="pathway">
    <text evidence="2">Lipid metabolism.</text>
</comment>
<gene>
    <name evidence="13" type="ORF">B4U45_03770</name>
</gene>
<sequence length="602" mass="65347">MTAPGRYPNQVVNVQAAIGGNVCYRALGPRGDPLGHEAGLRASAGRMILGTKRGPPGRAVDRSWRCKMAERHRLGIQDALWLEMDRPNNLMVVDTVVWTADPLDWSRVREVIEERLTTRYPVFRSLAVKDRDGSWWWEVDDEFDFERHVTIVDLNDPDDRRELQALVASHRTEMLDRNRPLWQGIWVNRYRHGSAIIMRTHHAVADGMRMVELAMSLFDASPSGGLVRDPGVLQHAARPQPPGQPIRDRLRTAAGRAAGTARRGRSLLEETLSDPTGRATDVAAGVIGAAAELPRILGRANEFGRLAVQNPVGAGHTITTSTRATMSGIAESVRSAMRAAVPGSGTLVDVFSAAPGDVDTLRKLLIGTRNDSTIWTGTAGQDKGVAWSEPVSLATVKAVAKANRCTVNDILVASVAGALHDYLQAHHARCSAVTFMIPVNLKPVDVTLPDRLGNEFALVQLELPTDQPDPLRVLAVAKRRMNRIKHGHEAAVAFRLQETIAGFNRQLYEASVDLFTNRTIGTLTNVPGPPMPVYLAGSKVAGIVGWAPVSGNQPMSFTISTYNGNVVVGIACDKTLVPDHETIVDGFAGAFERLRAASPGVN</sequence>
<dbReference type="Gene3D" id="3.30.559.10">
    <property type="entry name" value="Chloramphenicol acetyltransferase-like domain"/>
    <property type="match status" value="1"/>
</dbReference>
<comment type="catalytic activity">
    <reaction evidence="10">
        <text>an acyl-CoA + a 1,2-diacyl-sn-glycerol = a triacyl-sn-glycerol + CoA</text>
        <dbReference type="Rhea" id="RHEA:10868"/>
        <dbReference type="ChEBI" id="CHEBI:17815"/>
        <dbReference type="ChEBI" id="CHEBI:57287"/>
        <dbReference type="ChEBI" id="CHEBI:58342"/>
        <dbReference type="ChEBI" id="CHEBI:64615"/>
        <dbReference type="EC" id="2.3.1.20"/>
    </reaction>
</comment>
<dbReference type="EC" id="2.3.1.20" evidence="4"/>
<proteinExistence type="inferred from homology"/>
<keyword evidence="8" id="KW-0443">Lipid metabolism</keyword>
<dbReference type="PANTHER" id="PTHR31650">
    <property type="entry name" value="O-ACYLTRANSFERASE (WSD1-LIKE) FAMILY PROTEIN"/>
    <property type="match status" value="1"/>
</dbReference>
<evidence type="ECO:0000256" key="4">
    <source>
        <dbReference type="ARBA" id="ARBA00013244"/>
    </source>
</evidence>
<dbReference type="AlphaFoldDB" id="A0A8E2LM01"/>
<protein>
    <recommendedName>
        <fullName evidence="4">diacylglycerol O-acyltransferase</fullName>
        <ecNumber evidence="4">2.3.1.20</ecNumber>
    </recommendedName>
</protein>
<dbReference type="Proteomes" id="UP000192335">
    <property type="component" value="Unassembled WGS sequence"/>
</dbReference>
<dbReference type="GO" id="GO:0006071">
    <property type="term" value="P:glycerol metabolic process"/>
    <property type="evidence" value="ECO:0007669"/>
    <property type="project" value="UniProtKB-KW"/>
</dbReference>
<feature type="domain" description="O-acyltransferase WSD1 C-terminal" evidence="12">
    <location>
        <begin position="453"/>
        <end position="594"/>
    </location>
</feature>
<accession>A0A8E2LM01</accession>
<dbReference type="InterPro" id="IPR009721">
    <property type="entry name" value="O-acyltransferase_WSD1_C"/>
</dbReference>
<comment type="pathway">
    <text evidence="1">Glycerolipid metabolism; triacylglycerol biosynthesis.</text>
</comment>
<dbReference type="GO" id="GO:0004144">
    <property type="term" value="F:diacylglycerol O-acyltransferase activity"/>
    <property type="evidence" value="ECO:0007669"/>
    <property type="project" value="UniProtKB-EC"/>
</dbReference>
<keyword evidence="7" id="KW-0319">Glycerol metabolism</keyword>
<evidence type="ECO:0000256" key="1">
    <source>
        <dbReference type="ARBA" id="ARBA00004771"/>
    </source>
</evidence>
<comment type="caution">
    <text evidence="13">The sequence shown here is derived from an EMBL/GenBank/DDBJ whole genome shotgun (WGS) entry which is preliminary data.</text>
</comment>
<dbReference type="GO" id="GO:0005886">
    <property type="term" value="C:plasma membrane"/>
    <property type="evidence" value="ECO:0007669"/>
    <property type="project" value="TreeGrafter"/>
</dbReference>
<evidence type="ECO:0000256" key="2">
    <source>
        <dbReference type="ARBA" id="ARBA00005189"/>
    </source>
</evidence>
<evidence type="ECO:0000256" key="5">
    <source>
        <dbReference type="ARBA" id="ARBA00022516"/>
    </source>
</evidence>